<protein>
    <submittedName>
        <fullName evidence="4">Homeobox protein YOX1</fullName>
    </submittedName>
</protein>
<dbReference type="SUPFAM" id="SSF46689">
    <property type="entry name" value="Homeodomain-like"/>
    <property type="match status" value="1"/>
</dbReference>
<keyword evidence="5" id="KW-1185">Reference proteome</keyword>
<name>A0A1E5RY93_HANUV</name>
<dbReference type="OrthoDB" id="3972946at2759"/>
<keyword evidence="1 2" id="KW-0238">DNA-binding</keyword>
<evidence type="ECO:0000313" key="4">
    <source>
        <dbReference type="EMBL" id="OEJ91693.1"/>
    </source>
</evidence>
<dbReference type="InterPro" id="IPR001356">
    <property type="entry name" value="HD"/>
</dbReference>
<dbReference type="EMBL" id="LPNN01000002">
    <property type="protein sequence ID" value="OEJ91693.1"/>
    <property type="molecule type" value="Genomic_DNA"/>
</dbReference>
<dbReference type="AlphaFoldDB" id="A0A1E5RY93"/>
<gene>
    <name evidence="4" type="ORF">AWRI3580_g792</name>
</gene>
<comment type="caution">
    <text evidence="4">The sequence shown here is derived from an EMBL/GenBank/DDBJ whole genome shotgun (WGS) entry which is preliminary data.</text>
</comment>
<dbReference type="CDD" id="cd00086">
    <property type="entry name" value="homeodomain"/>
    <property type="match status" value="1"/>
</dbReference>
<evidence type="ECO:0000256" key="1">
    <source>
        <dbReference type="PROSITE-ProRule" id="PRU00108"/>
    </source>
</evidence>
<comment type="subcellular location">
    <subcellularLocation>
        <location evidence="1 2">Nucleus</location>
    </subcellularLocation>
</comment>
<accession>A0A1E5RY93</accession>
<dbReference type="PROSITE" id="PS50071">
    <property type="entry name" value="HOMEOBOX_2"/>
    <property type="match status" value="1"/>
</dbReference>
<dbReference type="InterPro" id="IPR009057">
    <property type="entry name" value="Homeodomain-like_sf"/>
</dbReference>
<feature type="DNA-binding region" description="Homeobox" evidence="1">
    <location>
        <begin position="217"/>
        <end position="277"/>
    </location>
</feature>
<dbReference type="STRING" id="29833.A0A1E5RY93"/>
<organism evidence="4 5">
    <name type="scientific">Hanseniaspora uvarum</name>
    <name type="common">Yeast</name>
    <name type="synonym">Kloeckera apiculata</name>
    <dbReference type="NCBI Taxonomy" id="29833"/>
    <lineage>
        <taxon>Eukaryota</taxon>
        <taxon>Fungi</taxon>
        <taxon>Dikarya</taxon>
        <taxon>Ascomycota</taxon>
        <taxon>Saccharomycotina</taxon>
        <taxon>Saccharomycetes</taxon>
        <taxon>Saccharomycodales</taxon>
        <taxon>Saccharomycodaceae</taxon>
        <taxon>Hanseniaspora</taxon>
    </lineage>
</organism>
<dbReference type="GO" id="GO:0005634">
    <property type="term" value="C:nucleus"/>
    <property type="evidence" value="ECO:0007669"/>
    <property type="project" value="UniProtKB-SubCell"/>
</dbReference>
<reference evidence="5" key="1">
    <citation type="journal article" date="2016" name="Genome Announc.">
        <title>Genome sequences of three species of Hanseniaspora isolated from spontaneous wine fermentations.</title>
        <authorList>
            <person name="Sternes P.R."/>
            <person name="Lee D."/>
            <person name="Kutyna D.R."/>
            <person name="Borneman A.R."/>
        </authorList>
    </citation>
    <scope>NUCLEOTIDE SEQUENCE [LARGE SCALE GENOMIC DNA]</scope>
    <source>
        <strain evidence="5">AWRI3580</strain>
    </source>
</reference>
<proteinExistence type="predicted"/>
<dbReference type="VEuPathDB" id="FungiDB:AWRI3580_g792"/>
<feature type="domain" description="Homeobox" evidence="3">
    <location>
        <begin position="215"/>
        <end position="276"/>
    </location>
</feature>
<dbReference type="SMART" id="SM00389">
    <property type="entry name" value="HOX"/>
    <property type="match status" value="1"/>
</dbReference>
<evidence type="ECO:0000259" key="3">
    <source>
        <dbReference type="PROSITE" id="PS50071"/>
    </source>
</evidence>
<dbReference type="Gene3D" id="1.10.10.60">
    <property type="entry name" value="Homeodomain-like"/>
    <property type="match status" value="1"/>
</dbReference>
<evidence type="ECO:0000256" key="2">
    <source>
        <dbReference type="RuleBase" id="RU000682"/>
    </source>
</evidence>
<keyword evidence="1 2" id="KW-0539">Nucleus</keyword>
<sequence>MNNFTANQNKPAIKLPPLGSLLQISRDRIFEQNEVNKYYNTPSSSSFNTAYHSPSMSDHDKSFKFGKFDHIASSETYRVNSPFVKQSPLTPPNVSSDSFSKYQSEESSQIRYASNYEANSYVADDTFYSKNSKTEDHENDVTAQNENLKPFITSDKNLKGLGIQYQPVMRLMKNKVSKKAKENKKAINTKGTFAFITHSSTSYSSKEAPSIDNEQLARQKRRRTDAKIVTILEECYKNVCCRPNKFEKIDLSQKTGLTFAQVQVWFQNRRSRDSKNLKKNVTTSEKI</sequence>
<dbReference type="Pfam" id="PF00046">
    <property type="entry name" value="Homeodomain"/>
    <property type="match status" value="1"/>
</dbReference>
<keyword evidence="1 2" id="KW-0371">Homeobox</keyword>
<dbReference type="Proteomes" id="UP000095358">
    <property type="component" value="Unassembled WGS sequence"/>
</dbReference>
<dbReference type="GO" id="GO:0003677">
    <property type="term" value="F:DNA binding"/>
    <property type="evidence" value="ECO:0007669"/>
    <property type="project" value="UniProtKB-UniRule"/>
</dbReference>
<evidence type="ECO:0000313" key="5">
    <source>
        <dbReference type="Proteomes" id="UP000095358"/>
    </source>
</evidence>